<dbReference type="SUPFAM" id="SSF46894">
    <property type="entry name" value="C-terminal effector domain of the bipartite response regulators"/>
    <property type="match status" value="1"/>
</dbReference>
<dbReference type="GO" id="GO:0003677">
    <property type="term" value="F:DNA binding"/>
    <property type="evidence" value="ECO:0007669"/>
    <property type="project" value="UniProtKB-KW"/>
</dbReference>
<dbReference type="Pfam" id="PF00196">
    <property type="entry name" value="GerE"/>
    <property type="match status" value="1"/>
</dbReference>
<dbReference type="OrthoDB" id="9807565at2"/>
<sequence length="197" mass="23225">MAFDFASFRSDANERLNFKKWFNKLQDYGKTLNEPLSELYIYQFLSDRKNESYEYFTKDLQDNDYYLELQKRLSKVYPSASFTKQFEAEIEAFSLLGNPQNKNRFSWIILLGALLLISLIFNMYLWQSKRLLVNNKERSLFEALSQQEEKIVSLINQGLSNKEIASTLFISVSTVKSHINNIYKKLNVHSRDQLKGL</sequence>
<dbReference type="PROSITE" id="PS50043">
    <property type="entry name" value="HTH_LUXR_2"/>
    <property type="match status" value="1"/>
</dbReference>
<feature type="transmembrane region" description="Helical" evidence="4">
    <location>
        <begin position="105"/>
        <end position="126"/>
    </location>
</feature>
<keyword evidence="4" id="KW-0472">Membrane</keyword>
<evidence type="ECO:0000259" key="5">
    <source>
        <dbReference type="PROSITE" id="PS50043"/>
    </source>
</evidence>
<reference evidence="6 7" key="1">
    <citation type="submission" date="2017-08" db="EMBL/GenBank/DDBJ databases">
        <title>The complete genome sequence of Maribacter sp. B1, isolated from deep-sea sediment.</title>
        <authorList>
            <person name="Wu Y.-H."/>
            <person name="Cheng H."/>
            <person name="Xu X.-W."/>
        </authorList>
    </citation>
    <scope>NUCLEOTIDE SEQUENCE [LARGE SCALE GENOMIC DNA]</scope>
    <source>
        <strain evidence="6 7">B1</strain>
    </source>
</reference>
<dbReference type="KEGG" id="marb:CJ263_12735"/>
<dbReference type="InterPro" id="IPR000792">
    <property type="entry name" value="Tscrpt_reg_LuxR_C"/>
</dbReference>
<evidence type="ECO:0000256" key="4">
    <source>
        <dbReference type="SAM" id="Phobius"/>
    </source>
</evidence>
<evidence type="ECO:0000313" key="6">
    <source>
        <dbReference type="EMBL" id="ASV32692.1"/>
    </source>
</evidence>
<evidence type="ECO:0000313" key="7">
    <source>
        <dbReference type="Proteomes" id="UP000215244"/>
    </source>
</evidence>
<keyword evidence="1" id="KW-0805">Transcription regulation</keyword>
<keyword evidence="7" id="KW-1185">Reference proteome</keyword>
<dbReference type="PROSITE" id="PS00622">
    <property type="entry name" value="HTH_LUXR_1"/>
    <property type="match status" value="1"/>
</dbReference>
<dbReference type="InterPro" id="IPR016032">
    <property type="entry name" value="Sig_transdc_resp-reg_C-effctor"/>
</dbReference>
<dbReference type="Proteomes" id="UP000215244">
    <property type="component" value="Chromosome"/>
</dbReference>
<organism evidence="6 7">
    <name type="scientific">Maribacter cobaltidurans</name>
    <dbReference type="NCBI Taxonomy" id="1178778"/>
    <lineage>
        <taxon>Bacteria</taxon>
        <taxon>Pseudomonadati</taxon>
        <taxon>Bacteroidota</taxon>
        <taxon>Flavobacteriia</taxon>
        <taxon>Flavobacteriales</taxon>
        <taxon>Flavobacteriaceae</taxon>
        <taxon>Maribacter</taxon>
    </lineage>
</organism>
<accession>A0A223VBL0</accession>
<keyword evidence="4" id="KW-0812">Transmembrane</keyword>
<dbReference type="CDD" id="cd06170">
    <property type="entry name" value="LuxR_C_like"/>
    <property type="match status" value="1"/>
</dbReference>
<evidence type="ECO:0000256" key="2">
    <source>
        <dbReference type="ARBA" id="ARBA00023125"/>
    </source>
</evidence>
<evidence type="ECO:0000256" key="3">
    <source>
        <dbReference type="ARBA" id="ARBA00023163"/>
    </source>
</evidence>
<proteinExistence type="predicted"/>
<dbReference type="PANTHER" id="PTHR44688:SF16">
    <property type="entry name" value="DNA-BINDING TRANSCRIPTIONAL ACTIVATOR DEVR_DOSR"/>
    <property type="match status" value="1"/>
</dbReference>
<dbReference type="SMART" id="SM00421">
    <property type="entry name" value="HTH_LUXR"/>
    <property type="match status" value="1"/>
</dbReference>
<keyword evidence="3" id="KW-0804">Transcription</keyword>
<dbReference type="PRINTS" id="PR00038">
    <property type="entry name" value="HTHLUXR"/>
</dbReference>
<keyword evidence="2" id="KW-0238">DNA-binding</keyword>
<dbReference type="Gene3D" id="1.10.10.10">
    <property type="entry name" value="Winged helix-like DNA-binding domain superfamily/Winged helix DNA-binding domain"/>
    <property type="match status" value="1"/>
</dbReference>
<protein>
    <recommendedName>
        <fullName evidence="5">HTH luxR-type domain-containing protein</fullName>
    </recommendedName>
</protein>
<dbReference type="EMBL" id="CP022957">
    <property type="protein sequence ID" value="ASV32692.1"/>
    <property type="molecule type" value="Genomic_DNA"/>
</dbReference>
<dbReference type="PANTHER" id="PTHR44688">
    <property type="entry name" value="DNA-BINDING TRANSCRIPTIONAL ACTIVATOR DEVR_DOSR"/>
    <property type="match status" value="1"/>
</dbReference>
<dbReference type="AlphaFoldDB" id="A0A223VBL0"/>
<feature type="domain" description="HTH luxR-type" evidence="5">
    <location>
        <begin position="137"/>
        <end position="197"/>
    </location>
</feature>
<evidence type="ECO:0000256" key="1">
    <source>
        <dbReference type="ARBA" id="ARBA00023015"/>
    </source>
</evidence>
<keyword evidence="4" id="KW-1133">Transmembrane helix</keyword>
<name>A0A223VBL0_9FLAO</name>
<dbReference type="InterPro" id="IPR036388">
    <property type="entry name" value="WH-like_DNA-bd_sf"/>
</dbReference>
<gene>
    <name evidence="6" type="ORF">CJ263_12735</name>
</gene>
<dbReference type="GO" id="GO:0006355">
    <property type="term" value="P:regulation of DNA-templated transcription"/>
    <property type="evidence" value="ECO:0007669"/>
    <property type="project" value="InterPro"/>
</dbReference>